<dbReference type="PANTHER" id="PTHR37166">
    <property type="entry name" value="PROTEIN FLAG"/>
    <property type="match status" value="1"/>
</dbReference>
<keyword evidence="3" id="KW-1185">Reference proteome</keyword>
<gene>
    <name evidence="2" type="ORF">CLV83_1907</name>
</gene>
<dbReference type="InterPro" id="IPR005186">
    <property type="entry name" value="FlaG"/>
</dbReference>
<dbReference type="InterPro" id="IPR035924">
    <property type="entry name" value="FlaG-like_sf"/>
</dbReference>
<accession>A0A4R1GIV5</accession>
<sequence>MTIDASGLNSNNTQLLPQSSVSSRQLPESADIASNASVPVRTLNASTEAVQQGGAAEQPGPTAEDLQAAVEKMNQLMDNTNRSLRFAVDDSTSEMVVKVIDMTTDEVVRQIPTEEQLKFSEFLEGMVGLIFDERA</sequence>
<keyword evidence="2" id="KW-0282">Flagellum</keyword>
<dbReference type="Proteomes" id="UP000294546">
    <property type="component" value="Unassembled WGS sequence"/>
</dbReference>
<comment type="caution">
    <text evidence="2">The sequence shown here is derived from an EMBL/GenBank/DDBJ whole genome shotgun (WGS) entry which is preliminary data.</text>
</comment>
<keyword evidence="2" id="KW-0966">Cell projection</keyword>
<dbReference type="OrthoDB" id="5741693at2"/>
<dbReference type="Pfam" id="PF03646">
    <property type="entry name" value="FlaG"/>
    <property type="match status" value="1"/>
</dbReference>
<evidence type="ECO:0000313" key="3">
    <source>
        <dbReference type="Proteomes" id="UP000294546"/>
    </source>
</evidence>
<dbReference type="SUPFAM" id="SSF160214">
    <property type="entry name" value="FlaG-like"/>
    <property type="match status" value="1"/>
</dbReference>
<dbReference type="RefSeq" id="WP_132290982.1">
    <property type="nucleotide sequence ID" value="NZ_SMFU01000008.1"/>
</dbReference>
<proteinExistence type="predicted"/>
<dbReference type="PANTHER" id="PTHR37166:SF1">
    <property type="entry name" value="PROTEIN FLAG"/>
    <property type="match status" value="1"/>
</dbReference>
<dbReference type="EMBL" id="SMFU01000008">
    <property type="protein sequence ID" value="TCK07050.1"/>
    <property type="molecule type" value="Genomic_DNA"/>
</dbReference>
<organism evidence="2 3">
    <name type="scientific">Marinobacterium mangrovicola</name>
    <dbReference type="NCBI Taxonomy" id="1476959"/>
    <lineage>
        <taxon>Bacteria</taxon>
        <taxon>Pseudomonadati</taxon>
        <taxon>Pseudomonadota</taxon>
        <taxon>Gammaproteobacteria</taxon>
        <taxon>Oceanospirillales</taxon>
        <taxon>Oceanospirillaceae</taxon>
        <taxon>Marinobacterium</taxon>
    </lineage>
</organism>
<evidence type="ECO:0000256" key="1">
    <source>
        <dbReference type="SAM" id="MobiDB-lite"/>
    </source>
</evidence>
<feature type="compositionally biased region" description="Polar residues" evidence="1">
    <location>
        <begin position="7"/>
        <end position="37"/>
    </location>
</feature>
<evidence type="ECO:0000313" key="2">
    <source>
        <dbReference type="EMBL" id="TCK07050.1"/>
    </source>
</evidence>
<dbReference type="AlphaFoldDB" id="A0A4R1GIV5"/>
<reference evidence="2 3" key="1">
    <citation type="submission" date="2019-03" db="EMBL/GenBank/DDBJ databases">
        <title>Genomic Encyclopedia of Archaeal and Bacterial Type Strains, Phase II (KMG-II): from individual species to whole genera.</title>
        <authorList>
            <person name="Goeker M."/>
        </authorList>
    </citation>
    <scope>NUCLEOTIDE SEQUENCE [LARGE SCALE GENOMIC DNA]</scope>
    <source>
        <strain evidence="2 3">DSM 27697</strain>
    </source>
</reference>
<keyword evidence="2" id="KW-0969">Cilium</keyword>
<dbReference type="Gene3D" id="3.30.160.170">
    <property type="entry name" value="FlaG-like"/>
    <property type="match status" value="1"/>
</dbReference>
<protein>
    <submittedName>
        <fullName evidence="2">Flagellar protein FlaG</fullName>
    </submittedName>
</protein>
<feature type="region of interest" description="Disordered" evidence="1">
    <location>
        <begin position="1"/>
        <end position="37"/>
    </location>
</feature>
<name>A0A4R1GIV5_9GAMM</name>